<comment type="caution">
    <text evidence="2">The sequence shown here is derived from an EMBL/GenBank/DDBJ whole genome shotgun (WGS) entry which is preliminary data.</text>
</comment>
<accession>A0A8X6NST7</accession>
<dbReference type="GO" id="GO:0044528">
    <property type="term" value="P:regulation of mitochondrial mRNA stability"/>
    <property type="evidence" value="ECO:0007669"/>
    <property type="project" value="InterPro"/>
</dbReference>
<name>A0A8X6NST7_NEPPI</name>
<dbReference type="GO" id="GO:0016301">
    <property type="term" value="F:kinase activity"/>
    <property type="evidence" value="ECO:0007669"/>
    <property type="project" value="UniProtKB-KW"/>
</dbReference>
<dbReference type="InterPro" id="IPR010622">
    <property type="entry name" value="FAST_Leu-rich"/>
</dbReference>
<sequence length="611" mass="69339">MSRHISASLFRNYNSKVKLFYSYFGTTHSISTSLPNLGSLHRLSSSSVPDNIQVSKYVQPFINRPVDEILSGIVDKNISGPDSVSVLKALRMHILFKNVDKDCFSSDSRFKILCEVFEKSCTNLKPSLLISGLRSLLEVGVPSDSSYVISAEESILNNIKQFSAFNVIGCLYFHHKYIETDLQKKVVTKLLSQLEKTFYEISSSDVLMLAHILHLFNKDFQKQLEQKIIELMALLDVSELCKLLGILSEKSNRNIYILNSAAFYLRQKTEKPDLKETIDLFYVFKKLNFFDPNLFSYLLNRFESEIPSIKQVSLITGLLTSCGHMRWKHTGILEKCGDWIRDNFSACKTRDFVAYILTVAALNYSSAQIQIILEKIIPLLDIEKDLSPEVTLNLAWSLGILNHLPKELLLKVLSPKFYKPLIEVSDSQAKGANQLKLLNLKGILMKNYPDCVFGCELHLEPKKLPESVIIENSRQHVVKILSILVPKKKYLAVNQVSDTGVFIDAEFIINEKERPLPIEEFGTASKELKCLPTNSKRIAIIVMFPKDFTHCLKGLTGVNMLATKLLTGAAYTVVTVPYDEFSRKKTDVEKVKYLSEKLKLKKADPRKLSIT</sequence>
<gene>
    <name evidence="2" type="primary">tbrg4</name>
    <name evidence="2" type="ORF">NPIL_255121</name>
</gene>
<evidence type="ECO:0000259" key="1">
    <source>
        <dbReference type="Pfam" id="PF06743"/>
    </source>
</evidence>
<keyword evidence="3" id="KW-1185">Reference proteome</keyword>
<dbReference type="Proteomes" id="UP000887013">
    <property type="component" value="Unassembled WGS sequence"/>
</dbReference>
<proteinExistence type="predicted"/>
<dbReference type="EMBL" id="BMAW01061230">
    <property type="protein sequence ID" value="GFT30255.1"/>
    <property type="molecule type" value="Genomic_DNA"/>
</dbReference>
<evidence type="ECO:0000313" key="2">
    <source>
        <dbReference type="EMBL" id="GFT30255.1"/>
    </source>
</evidence>
<feature type="domain" description="FAST kinase leucine-rich" evidence="1">
    <location>
        <begin position="353"/>
        <end position="421"/>
    </location>
</feature>
<keyword evidence="2" id="KW-0418">Kinase</keyword>
<dbReference type="Pfam" id="PF06743">
    <property type="entry name" value="FAST_1"/>
    <property type="match status" value="1"/>
</dbReference>
<protein>
    <submittedName>
        <fullName evidence="2">FAST kinase domain-containing protein 4</fullName>
    </submittedName>
</protein>
<dbReference type="AlphaFoldDB" id="A0A8X6NST7"/>
<reference evidence="2" key="1">
    <citation type="submission" date="2020-08" db="EMBL/GenBank/DDBJ databases">
        <title>Multicomponent nature underlies the extraordinary mechanical properties of spider dragline silk.</title>
        <authorList>
            <person name="Kono N."/>
            <person name="Nakamura H."/>
            <person name="Mori M."/>
            <person name="Yoshida Y."/>
            <person name="Ohtoshi R."/>
            <person name="Malay A.D."/>
            <person name="Moran D.A.P."/>
            <person name="Tomita M."/>
            <person name="Numata K."/>
            <person name="Arakawa K."/>
        </authorList>
    </citation>
    <scope>NUCLEOTIDE SEQUENCE</scope>
</reference>
<evidence type="ECO:0000313" key="3">
    <source>
        <dbReference type="Proteomes" id="UP000887013"/>
    </source>
</evidence>
<organism evidence="2 3">
    <name type="scientific">Nephila pilipes</name>
    <name type="common">Giant wood spider</name>
    <name type="synonym">Nephila maculata</name>
    <dbReference type="NCBI Taxonomy" id="299642"/>
    <lineage>
        <taxon>Eukaryota</taxon>
        <taxon>Metazoa</taxon>
        <taxon>Ecdysozoa</taxon>
        <taxon>Arthropoda</taxon>
        <taxon>Chelicerata</taxon>
        <taxon>Arachnida</taxon>
        <taxon>Araneae</taxon>
        <taxon>Araneomorphae</taxon>
        <taxon>Entelegynae</taxon>
        <taxon>Araneoidea</taxon>
        <taxon>Nephilidae</taxon>
        <taxon>Nephila</taxon>
    </lineage>
</organism>
<keyword evidence="2" id="KW-0808">Transferase</keyword>
<dbReference type="OrthoDB" id="6501018at2759"/>